<evidence type="ECO:0000313" key="3">
    <source>
        <dbReference type="Proteomes" id="UP001601442"/>
    </source>
</evidence>
<protein>
    <submittedName>
        <fullName evidence="2">DUF3558 domain-containing protein</fullName>
    </submittedName>
</protein>
<dbReference type="Pfam" id="PF12079">
    <property type="entry name" value="DUF3558"/>
    <property type="match status" value="1"/>
</dbReference>
<keyword evidence="1" id="KW-0732">Signal</keyword>
<evidence type="ECO:0000256" key="1">
    <source>
        <dbReference type="SAM" id="SignalP"/>
    </source>
</evidence>
<name>A0ABW6P7K1_9NOCA</name>
<reference evidence="2 3" key="1">
    <citation type="submission" date="2024-10" db="EMBL/GenBank/DDBJ databases">
        <title>The Natural Products Discovery Center: Release of the First 8490 Sequenced Strains for Exploring Actinobacteria Biosynthetic Diversity.</title>
        <authorList>
            <person name="Kalkreuter E."/>
            <person name="Kautsar S.A."/>
            <person name="Yang D."/>
            <person name="Bader C.D."/>
            <person name="Teijaro C.N."/>
            <person name="Fluegel L."/>
            <person name="Davis C.M."/>
            <person name="Simpson J.R."/>
            <person name="Lauterbach L."/>
            <person name="Steele A.D."/>
            <person name="Gui C."/>
            <person name="Meng S."/>
            <person name="Li G."/>
            <person name="Viehrig K."/>
            <person name="Ye F."/>
            <person name="Su P."/>
            <person name="Kiefer A.F."/>
            <person name="Nichols A."/>
            <person name="Cepeda A.J."/>
            <person name="Yan W."/>
            <person name="Fan B."/>
            <person name="Jiang Y."/>
            <person name="Adhikari A."/>
            <person name="Zheng C.-J."/>
            <person name="Schuster L."/>
            <person name="Cowan T.M."/>
            <person name="Smanski M.J."/>
            <person name="Chevrette M.G."/>
            <person name="De Carvalho L.P.S."/>
            <person name="Shen B."/>
        </authorList>
    </citation>
    <scope>NUCLEOTIDE SEQUENCE [LARGE SCALE GENOMIC DNA]</scope>
    <source>
        <strain evidence="2 3">NPDC004119</strain>
    </source>
</reference>
<sequence length="189" mass="19655">MSAALLSAVALVGMTVAGCSSDSDAKPQTATTTNAAGVVTTTAAVASNTSWNPCSIPDADIAAAGLNPAKRHTDTDKYAQKFPGWDVCSWDSDNWIGLQVFSTNAHAFDEVKSNTVLFSNPRPVDVGGRSAVMLDRTAIPDGCVILFDVPGNPVEFELNPKLSAASTGDACAELTRIAEVLVKDLPTGR</sequence>
<feature type="signal peptide" evidence="1">
    <location>
        <begin position="1"/>
        <end position="25"/>
    </location>
</feature>
<evidence type="ECO:0000313" key="2">
    <source>
        <dbReference type="EMBL" id="MFF0499120.1"/>
    </source>
</evidence>
<keyword evidence="3" id="KW-1185">Reference proteome</keyword>
<feature type="chain" id="PRO_5046676938" evidence="1">
    <location>
        <begin position="26"/>
        <end position="189"/>
    </location>
</feature>
<proteinExistence type="predicted"/>
<dbReference type="Proteomes" id="UP001601442">
    <property type="component" value="Unassembled WGS sequence"/>
</dbReference>
<dbReference type="RefSeq" id="WP_387397268.1">
    <property type="nucleotide sequence ID" value="NZ_JBIAMT010000004.1"/>
</dbReference>
<accession>A0ABW6P7K1</accession>
<dbReference type="InterPro" id="IPR024520">
    <property type="entry name" value="DUF3558"/>
</dbReference>
<organism evidence="2 3">
    <name type="scientific">Nocardia aobensis</name>
    <dbReference type="NCBI Taxonomy" id="257277"/>
    <lineage>
        <taxon>Bacteria</taxon>
        <taxon>Bacillati</taxon>
        <taxon>Actinomycetota</taxon>
        <taxon>Actinomycetes</taxon>
        <taxon>Mycobacteriales</taxon>
        <taxon>Nocardiaceae</taxon>
        <taxon>Nocardia</taxon>
    </lineage>
</organism>
<gene>
    <name evidence="2" type="ORF">ACFYU5_22145</name>
</gene>
<comment type="caution">
    <text evidence="2">The sequence shown here is derived from an EMBL/GenBank/DDBJ whole genome shotgun (WGS) entry which is preliminary data.</text>
</comment>
<dbReference type="EMBL" id="JBIAMT010000004">
    <property type="protein sequence ID" value="MFF0499120.1"/>
    <property type="molecule type" value="Genomic_DNA"/>
</dbReference>